<dbReference type="PANTHER" id="PTHR21427">
    <property type="entry name" value="UBIQUINONE BIOSYNTHESIS PROTEIN COQ9, MITOCHONDRIAL"/>
    <property type="match status" value="1"/>
</dbReference>
<dbReference type="HOGENOM" id="CLU_1919664_0_0_1"/>
<comment type="similarity">
    <text evidence="3 8">Belongs to the COQ9 family.</text>
</comment>
<dbReference type="InterPro" id="IPR013718">
    <property type="entry name" value="COQ9_C"/>
</dbReference>
<protein>
    <recommendedName>
        <fullName evidence="8">Ubiquinone biosynthesis protein</fullName>
    </recommendedName>
</protein>
<dbReference type="UniPathway" id="UPA00232"/>
<dbReference type="EMBL" id="ACPB03001910">
    <property type="status" value="NOT_ANNOTATED_CDS"/>
    <property type="molecule type" value="Genomic_DNA"/>
</dbReference>
<evidence type="ECO:0000256" key="4">
    <source>
        <dbReference type="ARBA" id="ARBA00022688"/>
    </source>
</evidence>
<evidence type="ECO:0000259" key="9">
    <source>
        <dbReference type="Pfam" id="PF08511"/>
    </source>
</evidence>
<dbReference type="VEuPathDB" id="VectorBase:RPRC012715"/>
<keyword evidence="6 8" id="KW-0446">Lipid-binding</keyword>
<dbReference type="InParanoid" id="T1I8U3"/>
<evidence type="ECO:0000256" key="3">
    <source>
        <dbReference type="ARBA" id="ARBA00010766"/>
    </source>
</evidence>
<reference evidence="10" key="1">
    <citation type="submission" date="2015-05" db="UniProtKB">
        <authorList>
            <consortium name="EnsemblMetazoa"/>
        </authorList>
    </citation>
    <scope>IDENTIFICATION</scope>
</reference>
<dbReference type="eggNOG" id="KOG2969">
    <property type="taxonomic scope" value="Eukaryota"/>
</dbReference>
<evidence type="ECO:0000256" key="1">
    <source>
        <dbReference type="ARBA" id="ARBA00004173"/>
    </source>
</evidence>
<comment type="pathway">
    <text evidence="2 8">Cofactor biosynthesis; ubiquinone biosynthesis.</text>
</comment>
<dbReference type="PANTHER" id="PTHR21427:SF19">
    <property type="entry name" value="UBIQUINONE BIOSYNTHESIS PROTEIN COQ9, MITOCHONDRIAL"/>
    <property type="match status" value="1"/>
</dbReference>
<evidence type="ECO:0000256" key="2">
    <source>
        <dbReference type="ARBA" id="ARBA00004749"/>
    </source>
</evidence>
<organism evidence="10 11">
    <name type="scientific">Rhodnius prolixus</name>
    <name type="common">Triatomid bug</name>
    <dbReference type="NCBI Taxonomy" id="13249"/>
    <lineage>
        <taxon>Eukaryota</taxon>
        <taxon>Metazoa</taxon>
        <taxon>Ecdysozoa</taxon>
        <taxon>Arthropoda</taxon>
        <taxon>Hexapoda</taxon>
        <taxon>Insecta</taxon>
        <taxon>Pterygota</taxon>
        <taxon>Neoptera</taxon>
        <taxon>Paraneoptera</taxon>
        <taxon>Hemiptera</taxon>
        <taxon>Heteroptera</taxon>
        <taxon>Panheteroptera</taxon>
        <taxon>Cimicomorpha</taxon>
        <taxon>Reduviidae</taxon>
        <taxon>Triatominae</taxon>
        <taxon>Rhodnius</taxon>
    </lineage>
</organism>
<evidence type="ECO:0000256" key="8">
    <source>
        <dbReference type="RuleBase" id="RU366063"/>
    </source>
</evidence>
<dbReference type="Proteomes" id="UP000015103">
    <property type="component" value="Unassembled WGS sequence"/>
</dbReference>
<comment type="function">
    <text evidence="8">Membrane-associated protein that warps the membrane surface to access and bind aromatic isoprenes with high specificity, including ubiquinone (CoQ) isoprene intermediates and presents them directly to Coq7, therefore facilitating the Coq7-mediated hydroxylase step. Participates in the biosynthesis of coenzyme Q, also named ubiquinone, an essential lipid-soluble electron transporter for aerobic cellular respiration.</text>
</comment>
<sequence>MFCLINNSGAEILGYPGIIHGMYAKGGIELVQHFYMTSNNNLIDFLKARSAVISTESNNEFSRSLIRDAIQERLKMIIPFIDRWPEALALMSQPQNVPTALANLLTMVDDICYYAGDRSVNARNILGLRWNR</sequence>
<keyword evidence="11" id="KW-1185">Reference proteome</keyword>
<accession>T1I8U3</accession>
<evidence type="ECO:0000256" key="7">
    <source>
        <dbReference type="ARBA" id="ARBA00023128"/>
    </source>
</evidence>
<dbReference type="Pfam" id="PF08511">
    <property type="entry name" value="COQ9"/>
    <property type="match status" value="1"/>
</dbReference>
<dbReference type="AlphaFoldDB" id="T1I8U3"/>
<dbReference type="STRING" id="13249.T1I8U3"/>
<keyword evidence="7 8" id="KW-0496">Mitochondrion</keyword>
<dbReference type="GO" id="GO:0005743">
    <property type="term" value="C:mitochondrial inner membrane"/>
    <property type="evidence" value="ECO:0007669"/>
    <property type="project" value="TreeGrafter"/>
</dbReference>
<dbReference type="EnsemblMetazoa" id="RPRC012715-RA">
    <property type="protein sequence ID" value="RPRC012715-PA"/>
    <property type="gene ID" value="RPRC012715"/>
</dbReference>
<proteinExistence type="inferred from homology"/>
<evidence type="ECO:0000313" key="11">
    <source>
        <dbReference type="Proteomes" id="UP000015103"/>
    </source>
</evidence>
<keyword evidence="4 8" id="KW-0831">Ubiquinone biosynthesis</keyword>
<dbReference type="NCBIfam" id="TIGR02396">
    <property type="entry name" value="diverge_rpsU"/>
    <property type="match status" value="1"/>
</dbReference>
<evidence type="ECO:0000313" key="10">
    <source>
        <dbReference type="EnsemblMetazoa" id="RPRC012715-PA"/>
    </source>
</evidence>
<evidence type="ECO:0000256" key="6">
    <source>
        <dbReference type="ARBA" id="ARBA00023121"/>
    </source>
</evidence>
<dbReference type="OMA" id="ILGAEMC"/>
<dbReference type="GO" id="GO:0008289">
    <property type="term" value="F:lipid binding"/>
    <property type="evidence" value="ECO:0007669"/>
    <property type="project" value="UniProtKB-UniRule"/>
</dbReference>
<name>T1I8U3_RHOPR</name>
<dbReference type="GO" id="GO:0006744">
    <property type="term" value="P:ubiquinone biosynthetic process"/>
    <property type="evidence" value="ECO:0007669"/>
    <property type="project" value="UniProtKB-UniRule"/>
</dbReference>
<feature type="domain" description="COQ9 C-terminal" evidence="9">
    <location>
        <begin position="97"/>
        <end position="121"/>
    </location>
</feature>
<evidence type="ECO:0000256" key="5">
    <source>
        <dbReference type="ARBA" id="ARBA00022946"/>
    </source>
</evidence>
<dbReference type="InterPro" id="IPR012762">
    <property type="entry name" value="Ubiq_biosynth_COQ9"/>
</dbReference>
<keyword evidence="5" id="KW-0809">Transit peptide</keyword>
<comment type="subcellular location">
    <subcellularLocation>
        <location evidence="1 8">Mitochondrion</location>
    </subcellularLocation>
</comment>